<feature type="signal peptide" evidence="4">
    <location>
        <begin position="1"/>
        <end position="21"/>
    </location>
</feature>
<evidence type="ECO:0000313" key="7">
    <source>
        <dbReference type="Proteomes" id="UP001354931"/>
    </source>
</evidence>
<feature type="compositionally biased region" description="Low complexity" evidence="3">
    <location>
        <begin position="56"/>
        <end position="65"/>
    </location>
</feature>
<protein>
    <submittedName>
        <fullName evidence="6">ABC transporter substrate-binding protein</fullName>
    </submittedName>
</protein>
<dbReference type="Gene3D" id="3.40.50.2300">
    <property type="match status" value="2"/>
</dbReference>
<gene>
    <name evidence="6" type="ORF">OKJ99_01165</name>
</gene>
<accession>A0ABU6EWK3</accession>
<dbReference type="InterPro" id="IPR028082">
    <property type="entry name" value="Peripla_BP_I"/>
</dbReference>
<evidence type="ECO:0000256" key="2">
    <source>
        <dbReference type="ARBA" id="ARBA00022729"/>
    </source>
</evidence>
<evidence type="ECO:0000256" key="4">
    <source>
        <dbReference type="SAM" id="SignalP"/>
    </source>
</evidence>
<dbReference type="Pfam" id="PF13458">
    <property type="entry name" value="Peripla_BP_6"/>
    <property type="match status" value="1"/>
</dbReference>
<dbReference type="CDD" id="cd06341">
    <property type="entry name" value="PBP1_ABC_ligand_binding-like"/>
    <property type="match status" value="1"/>
</dbReference>
<keyword evidence="2 4" id="KW-0732">Signal</keyword>
<feature type="domain" description="Leucine-binding protein" evidence="5">
    <location>
        <begin position="104"/>
        <end position="446"/>
    </location>
</feature>
<keyword evidence="7" id="KW-1185">Reference proteome</keyword>
<dbReference type="RefSeq" id="WP_326013706.1">
    <property type="nucleotide sequence ID" value="NZ_JAOZYC010000001.1"/>
</dbReference>
<evidence type="ECO:0000256" key="3">
    <source>
        <dbReference type="SAM" id="MobiDB-lite"/>
    </source>
</evidence>
<dbReference type="PROSITE" id="PS51257">
    <property type="entry name" value="PROKAR_LIPOPROTEIN"/>
    <property type="match status" value="1"/>
</dbReference>
<dbReference type="Proteomes" id="UP001354931">
    <property type="component" value="Unassembled WGS sequence"/>
</dbReference>
<dbReference type="EMBL" id="JAOZYC010000001">
    <property type="protein sequence ID" value="MEB8336130.1"/>
    <property type="molecule type" value="Genomic_DNA"/>
</dbReference>
<dbReference type="PANTHER" id="PTHR47235:SF1">
    <property type="entry name" value="BLR6548 PROTEIN"/>
    <property type="match status" value="1"/>
</dbReference>
<feature type="compositionally biased region" description="Gly residues" evidence="3">
    <location>
        <begin position="74"/>
        <end position="105"/>
    </location>
</feature>
<dbReference type="SUPFAM" id="SSF53822">
    <property type="entry name" value="Periplasmic binding protein-like I"/>
    <property type="match status" value="1"/>
</dbReference>
<evidence type="ECO:0000259" key="5">
    <source>
        <dbReference type="Pfam" id="PF13458"/>
    </source>
</evidence>
<sequence length="463" mass="46551">MTPTRTRATLAAVAALSLVLAACGSRVDHDTVVRSVGSGGKVATGATGSDTGVGADGSSDTATTDDGSKTDGKSGSGTSGGGGGGGSASGGGGGKGGGKSGGGPIVIGSVGTTSGPGGVAFAQGPRALQAWAASVNAGGGIDGRKVQVIVMDDGADASKGRSQMQELVEQRKVVAIVASFTTTQTMNAWKSYVEKKQVPVIGGDCSTTAWTASPMLFSECPGTNSALDGLAQVGAKYGKGKKLGALFCTDSDACTHVHERFFGSGNAAKRYGLDPVYNAKISVTQPDFTAECIQARNADVDLMLVTGDPNTVNRVASSCSRQNFNPQFLQPGATVDGTTASKPGLKNVLAATPVFPFKGSSAAGFGQFNSAWNKYGGGKAPGPSAAQGWASAKVFEKAARGAGDITRAGLIKELRTFRGQRFDGLTVPLTYTSKGSNDTKCAFGMRGSGGQWTAMSGGKAFCW</sequence>
<evidence type="ECO:0000256" key="1">
    <source>
        <dbReference type="ARBA" id="ARBA00010062"/>
    </source>
</evidence>
<comment type="similarity">
    <text evidence="1">Belongs to the leucine-binding protein family.</text>
</comment>
<evidence type="ECO:0000313" key="6">
    <source>
        <dbReference type="EMBL" id="MEB8336130.1"/>
    </source>
</evidence>
<organism evidence="6 7">
    <name type="scientific">Streptomyces endophyticus</name>
    <dbReference type="NCBI Taxonomy" id="714166"/>
    <lineage>
        <taxon>Bacteria</taxon>
        <taxon>Bacillati</taxon>
        <taxon>Actinomycetota</taxon>
        <taxon>Actinomycetes</taxon>
        <taxon>Kitasatosporales</taxon>
        <taxon>Streptomycetaceae</taxon>
        <taxon>Streptomyces</taxon>
    </lineage>
</organism>
<feature type="chain" id="PRO_5045451689" evidence="4">
    <location>
        <begin position="22"/>
        <end position="463"/>
    </location>
</feature>
<reference evidence="6 7" key="1">
    <citation type="submission" date="2022-10" db="EMBL/GenBank/DDBJ databases">
        <authorList>
            <person name="Xie J."/>
            <person name="Shen N."/>
        </authorList>
    </citation>
    <scope>NUCLEOTIDE SEQUENCE [LARGE SCALE GENOMIC DNA]</scope>
    <source>
        <strain evidence="6 7">YIM65594</strain>
    </source>
</reference>
<dbReference type="PANTHER" id="PTHR47235">
    <property type="entry name" value="BLR6548 PROTEIN"/>
    <property type="match status" value="1"/>
</dbReference>
<feature type="region of interest" description="Disordered" evidence="3">
    <location>
        <begin position="36"/>
        <end position="109"/>
    </location>
</feature>
<comment type="caution">
    <text evidence="6">The sequence shown here is derived from an EMBL/GenBank/DDBJ whole genome shotgun (WGS) entry which is preliminary data.</text>
</comment>
<dbReference type="InterPro" id="IPR028081">
    <property type="entry name" value="Leu-bd"/>
</dbReference>
<proteinExistence type="inferred from homology"/>
<name>A0ABU6EWK3_9ACTN</name>